<accession>A0A6L7GLW4</accession>
<dbReference type="Pfam" id="PF02470">
    <property type="entry name" value="MlaD"/>
    <property type="match status" value="1"/>
</dbReference>
<proteinExistence type="predicted"/>
<dbReference type="InterPro" id="IPR003399">
    <property type="entry name" value="Mce/MlaD"/>
</dbReference>
<dbReference type="PANTHER" id="PTHR33371">
    <property type="entry name" value="INTERMEMBRANE PHOSPHOLIPID TRANSPORT SYSTEM BINDING PROTEIN MLAD-RELATED"/>
    <property type="match status" value="1"/>
</dbReference>
<comment type="caution">
    <text evidence="3">The sequence shown here is derived from an EMBL/GenBank/DDBJ whole genome shotgun (WGS) entry which is preliminary data.</text>
</comment>
<keyword evidence="1" id="KW-1133">Transmembrane helix</keyword>
<keyword evidence="1" id="KW-0812">Transmembrane</keyword>
<feature type="domain" description="Mce/MlaD" evidence="2">
    <location>
        <begin position="40"/>
        <end position="115"/>
    </location>
</feature>
<dbReference type="Proteomes" id="UP000475545">
    <property type="component" value="Unassembled WGS sequence"/>
</dbReference>
<dbReference type="InterPro" id="IPR052336">
    <property type="entry name" value="MlaD_Phospholipid_Transporter"/>
</dbReference>
<reference evidence="3 4" key="1">
    <citation type="submission" date="2019-11" db="EMBL/GenBank/DDBJ databases">
        <title>Gordonia sp. nov., a novel actinobacterium isolated from mangrove soil in Hainan.</title>
        <authorList>
            <person name="Huang X."/>
            <person name="Xie Y."/>
            <person name="Chu X."/>
            <person name="Xiao K."/>
        </authorList>
    </citation>
    <scope>NUCLEOTIDE SEQUENCE [LARGE SCALE GENOMIC DNA]</scope>
    <source>
        <strain evidence="3 4">HNM0687</strain>
    </source>
</reference>
<keyword evidence="1" id="KW-0472">Membrane</keyword>
<dbReference type="PANTHER" id="PTHR33371:SF16">
    <property type="entry name" value="MCE-FAMILY PROTEIN MCE3F"/>
    <property type="match status" value="1"/>
</dbReference>
<feature type="transmembrane region" description="Helical" evidence="1">
    <location>
        <begin position="9"/>
        <end position="28"/>
    </location>
</feature>
<evidence type="ECO:0000259" key="2">
    <source>
        <dbReference type="Pfam" id="PF02470"/>
    </source>
</evidence>
<gene>
    <name evidence="3" type="ORF">GIY30_04110</name>
</gene>
<dbReference type="EMBL" id="WMBR01000001">
    <property type="protein sequence ID" value="MXP20542.1"/>
    <property type="molecule type" value="Genomic_DNA"/>
</dbReference>
<evidence type="ECO:0000313" key="3">
    <source>
        <dbReference type="EMBL" id="MXP20542.1"/>
    </source>
</evidence>
<name>A0A6L7GLW4_9ACTN</name>
<organism evidence="3 4">
    <name type="scientific">Gordonia mangrovi</name>
    <dbReference type="NCBI Taxonomy" id="2665643"/>
    <lineage>
        <taxon>Bacteria</taxon>
        <taxon>Bacillati</taxon>
        <taxon>Actinomycetota</taxon>
        <taxon>Actinomycetes</taxon>
        <taxon>Mycobacteriales</taxon>
        <taxon>Gordoniaceae</taxon>
        <taxon>Gordonia</taxon>
    </lineage>
</organism>
<sequence length="322" mass="34659">MNPQTIRELILNVVAFVVVLILGGGYLATQAYNWRPFEEPKTVQMSVANTGLILSGTGVFASGVRIGEVREVQLARQGATLILDYDSDQEIPIDSTVEIGLQSALGEPYINFTSGTYAGPALPDGAVISAEQIAEPESIPGIFEEISTMSTAIAADPMAGVLKTVSEALDGTEPSLDRISDGTRLVAALLLSRSEQLRSMFTNTQIYTADLGWIVDTLPQFSRGLDQVVTDFQGALHATAHLVNSTDLHDSMMNTLHPFFEQLNPYLEKTIPPVMDAVGPLMPIVTALNQTLPQIDMSELLARALELFGAGDGMRLVITQPN</sequence>
<keyword evidence="4" id="KW-1185">Reference proteome</keyword>
<protein>
    <submittedName>
        <fullName evidence="3">MCE family protein</fullName>
    </submittedName>
</protein>
<dbReference type="AlphaFoldDB" id="A0A6L7GLW4"/>
<dbReference type="RefSeq" id="WP_160900671.1">
    <property type="nucleotide sequence ID" value="NZ_CP102850.1"/>
</dbReference>
<dbReference type="GO" id="GO:0005576">
    <property type="term" value="C:extracellular region"/>
    <property type="evidence" value="ECO:0007669"/>
    <property type="project" value="TreeGrafter"/>
</dbReference>
<evidence type="ECO:0000256" key="1">
    <source>
        <dbReference type="SAM" id="Phobius"/>
    </source>
</evidence>
<evidence type="ECO:0000313" key="4">
    <source>
        <dbReference type="Proteomes" id="UP000475545"/>
    </source>
</evidence>